<comment type="caution">
    <text evidence="2">The sequence shown here is derived from an EMBL/GenBank/DDBJ whole genome shotgun (WGS) entry which is preliminary data.</text>
</comment>
<keyword evidence="3" id="KW-1185">Reference proteome</keyword>
<name>A0A2N0ZB56_9BACI</name>
<proteinExistence type="predicted"/>
<evidence type="ECO:0000313" key="3">
    <source>
        <dbReference type="Proteomes" id="UP000233343"/>
    </source>
</evidence>
<gene>
    <name evidence="2" type="ORF">CWS20_22445</name>
</gene>
<dbReference type="EMBL" id="PISD01000059">
    <property type="protein sequence ID" value="PKG26743.1"/>
    <property type="molecule type" value="Genomic_DNA"/>
</dbReference>
<reference evidence="2 3" key="1">
    <citation type="journal article" date="2010" name="Int. J. Syst. Evol. Microbiol.">
        <title>Bacillus horneckiae sp. nov., isolated from a spacecraft-assembly clean room.</title>
        <authorList>
            <person name="Vaishampayan P."/>
            <person name="Probst A."/>
            <person name="Krishnamurthi S."/>
            <person name="Ghosh S."/>
            <person name="Osman S."/>
            <person name="McDowall A."/>
            <person name="Ruckmani A."/>
            <person name="Mayilraj S."/>
            <person name="Venkateswaran K."/>
        </authorList>
    </citation>
    <scope>NUCLEOTIDE SEQUENCE [LARGE SCALE GENOMIC DNA]</scope>
    <source>
        <strain evidence="3">1PO1SC</strain>
    </source>
</reference>
<dbReference type="AlphaFoldDB" id="A0A2N0ZB56"/>
<evidence type="ECO:0000313" key="2">
    <source>
        <dbReference type="EMBL" id="PKG26743.1"/>
    </source>
</evidence>
<accession>A0A2N0ZB56</accession>
<sequence>MTNILDALLIVREIYVNMPKRHEEVQRLIKTCELEIDDLQHVMEFASLSASKGFEIYRQMKDVRHRRRQLKNELEILEVIKRLQTVGKPSEKVLNQTMGDVRKILNNQENRCYSMRVRKDLQELVK</sequence>
<feature type="coiled-coil region" evidence="1">
    <location>
        <begin position="22"/>
        <end position="80"/>
    </location>
</feature>
<organism evidence="2 3">
    <name type="scientific">Cytobacillus horneckiae</name>
    <dbReference type="NCBI Taxonomy" id="549687"/>
    <lineage>
        <taxon>Bacteria</taxon>
        <taxon>Bacillati</taxon>
        <taxon>Bacillota</taxon>
        <taxon>Bacilli</taxon>
        <taxon>Bacillales</taxon>
        <taxon>Bacillaceae</taxon>
        <taxon>Cytobacillus</taxon>
    </lineage>
</organism>
<dbReference type="RefSeq" id="WP_066196088.1">
    <property type="nucleotide sequence ID" value="NZ_JARMMB010000009.1"/>
</dbReference>
<keyword evidence="1" id="KW-0175">Coiled coil</keyword>
<dbReference type="Proteomes" id="UP000233343">
    <property type="component" value="Unassembled WGS sequence"/>
</dbReference>
<evidence type="ECO:0000256" key="1">
    <source>
        <dbReference type="SAM" id="Coils"/>
    </source>
</evidence>
<protein>
    <submittedName>
        <fullName evidence="2">Uncharacterized protein</fullName>
    </submittedName>
</protein>